<evidence type="ECO:0000313" key="3">
    <source>
        <dbReference type="EMBL" id="KAK1425772.1"/>
    </source>
</evidence>
<comment type="caution">
    <text evidence="3">The sequence shown here is derived from an EMBL/GenBank/DDBJ whole genome shotgun (WGS) entry which is preliminary data.</text>
</comment>
<evidence type="ECO:0000259" key="2">
    <source>
        <dbReference type="SMART" id="SM01227"/>
    </source>
</evidence>
<dbReference type="SMART" id="SM01227">
    <property type="entry name" value="GCK"/>
    <property type="match status" value="1"/>
</dbReference>
<dbReference type="EMBL" id="JAUHHV010000005">
    <property type="protein sequence ID" value="KAK1425772.1"/>
    <property type="molecule type" value="Genomic_DNA"/>
</dbReference>
<sequence length="172" mass="18898">MRLNLQTPSFNISFTFTLNKTLTTATTTTTTAAAMSSSKSDESKTPDQNSTSPSPKTQETQNQEQKQDQEQDQENEEEGECGFCLFMKGGGCKETFIKWENCIEEGEKNKEDIVDKCFEATSALKKCMEANADYYGPILQAEKAAEQAAINQLNKEKQAAAAAAVGNESNDH</sequence>
<accession>A0AAD8KSY5</accession>
<dbReference type="AlphaFoldDB" id="A0AAD8KSY5"/>
<dbReference type="PANTHER" id="PTHR34357:SF2">
    <property type="entry name" value="F26F24.3-RELATED"/>
    <property type="match status" value="1"/>
</dbReference>
<feature type="compositionally biased region" description="Acidic residues" evidence="1">
    <location>
        <begin position="70"/>
        <end position="79"/>
    </location>
</feature>
<proteinExistence type="predicted"/>
<dbReference type="Proteomes" id="UP001229421">
    <property type="component" value="Unassembled WGS sequence"/>
</dbReference>
<feature type="compositionally biased region" description="Polar residues" evidence="1">
    <location>
        <begin position="46"/>
        <end position="55"/>
    </location>
</feature>
<dbReference type="Pfam" id="PF07802">
    <property type="entry name" value="GCK"/>
    <property type="match status" value="1"/>
</dbReference>
<name>A0AAD8KSY5_TARER</name>
<dbReference type="Gene3D" id="1.10.287.2900">
    <property type="match status" value="1"/>
</dbReference>
<keyword evidence="4" id="KW-1185">Reference proteome</keyword>
<dbReference type="PANTHER" id="PTHR34357">
    <property type="entry name" value="F7A19.14 PROTEIN-RELATED"/>
    <property type="match status" value="1"/>
</dbReference>
<protein>
    <recommendedName>
        <fullName evidence="2">GCK domain-containing protein</fullName>
    </recommendedName>
</protein>
<feature type="domain" description="GCK" evidence="2">
    <location>
        <begin position="79"/>
        <end position="153"/>
    </location>
</feature>
<evidence type="ECO:0000256" key="1">
    <source>
        <dbReference type="SAM" id="MobiDB-lite"/>
    </source>
</evidence>
<gene>
    <name evidence="3" type="ORF">QVD17_21130</name>
</gene>
<feature type="region of interest" description="Disordered" evidence="1">
    <location>
        <begin position="29"/>
        <end position="79"/>
    </location>
</feature>
<organism evidence="3 4">
    <name type="scientific">Tagetes erecta</name>
    <name type="common">African marigold</name>
    <dbReference type="NCBI Taxonomy" id="13708"/>
    <lineage>
        <taxon>Eukaryota</taxon>
        <taxon>Viridiplantae</taxon>
        <taxon>Streptophyta</taxon>
        <taxon>Embryophyta</taxon>
        <taxon>Tracheophyta</taxon>
        <taxon>Spermatophyta</taxon>
        <taxon>Magnoliopsida</taxon>
        <taxon>eudicotyledons</taxon>
        <taxon>Gunneridae</taxon>
        <taxon>Pentapetalae</taxon>
        <taxon>asterids</taxon>
        <taxon>campanulids</taxon>
        <taxon>Asterales</taxon>
        <taxon>Asteraceae</taxon>
        <taxon>Asteroideae</taxon>
        <taxon>Heliantheae alliance</taxon>
        <taxon>Tageteae</taxon>
        <taxon>Tagetes</taxon>
    </lineage>
</organism>
<reference evidence="3" key="1">
    <citation type="journal article" date="2023" name="bioRxiv">
        <title>Improved chromosome-level genome assembly for marigold (Tagetes erecta).</title>
        <authorList>
            <person name="Jiang F."/>
            <person name="Yuan L."/>
            <person name="Wang S."/>
            <person name="Wang H."/>
            <person name="Xu D."/>
            <person name="Wang A."/>
            <person name="Fan W."/>
        </authorList>
    </citation>
    <scope>NUCLEOTIDE SEQUENCE</scope>
    <source>
        <strain evidence="3">WSJ</strain>
        <tissue evidence="3">Leaf</tissue>
    </source>
</reference>
<dbReference type="InterPro" id="IPR012891">
    <property type="entry name" value="GCK_dom"/>
</dbReference>
<evidence type="ECO:0000313" key="4">
    <source>
        <dbReference type="Proteomes" id="UP001229421"/>
    </source>
</evidence>